<keyword evidence="1 2" id="KW-0175">Coiled coil</keyword>
<organism evidence="3 4">
    <name type="scientific">Erythroxylum novogranatense</name>
    <dbReference type="NCBI Taxonomy" id="1862640"/>
    <lineage>
        <taxon>Eukaryota</taxon>
        <taxon>Viridiplantae</taxon>
        <taxon>Streptophyta</taxon>
        <taxon>Embryophyta</taxon>
        <taxon>Tracheophyta</taxon>
        <taxon>Spermatophyta</taxon>
        <taxon>Magnoliopsida</taxon>
        <taxon>eudicotyledons</taxon>
        <taxon>Gunneridae</taxon>
        <taxon>Pentapetalae</taxon>
        <taxon>rosids</taxon>
        <taxon>fabids</taxon>
        <taxon>Malpighiales</taxon>
        <taxon>Erythroxylaceae</taxon>
        <taxon>Erythroxylum</taxon>
    </lineage>
</organism>
<feature type="coiled-coil region" evidence="2">
    <location>
        <begin position="237"/>
        <end position="292"/>
    </location>
</feature>
<feature type="coiled-coil region" evidence="2">
    <location>
        <begin position="482"/>
        <end position="544"/>
    </location>
</feature>
<evidence type="ECO:0000256" key="1">
    <source>
        <dbReference type="ARBA" id="ARBA00023054"/>
    </source>
</evidence>
<reference evidence="3 4" key="1">
    <citation type="submission" date="2021-09" db="EMBL/GenBank/DDBJ databases">
        <title>Genomic insights and catalytic innovation underlie evolution of tropane alkaloids biosynthesis.</title>
        <authorList>
            <person name="Wang Y.-J."/>
            <person name="Tian T."/>
            <person name="Huang J.-P."/>
            <person name="Huang S.-X."/>
        </authorList>
    </citation>
    <scope>NUCLEOTIDE SEQUENCE [LARGE SCALE GENOMIC DNA]</scope>
    <source>
        <strain evidence="3">KIB-2018</strain>
        <tissue evidence="3">Leaf</tissue>
    </source>
</reference>
<comment type="caution">
    <text evidence="3">The sequence shown here is derived from an EMBL/GenBank/DDBJ whole genome shotgun (WGS) entry which is preliminary data.</text>
</comment>
<evidence type="ECO:0000313" key="3">
    <source>
        <dbReference type="EMBL" id="KAJ8751709.1"/>
    </source>
</evidence>
<accession>A0AAV8SI71</accession>
<feature type="coiled-coil region" evidence="2">
    <location>
        <begin position="104"/>
        <end position="187"/>
    </location>
</feature>
<proteinExistence type="predicted"/>
<dbReference type="PANTHER" id="PTHR23160">
    <property type="entry name" value="SYNAPTONEMAL COMPLEX PROTEIN-RELATED"/>
    <property type="match status" value="1"/>
</dbReference>
<evidence type="ECO:0000313" key="4">
    <source>
        <dbReference type="Proteomes" id="UP001159364"/>
    </source>
</evidence>
<keyword evidence="4" id="KW-1185">Reference proteome</keyword>
<dbReference type="PANTHER" id="PTHR23160:SF19">
    <property type="entry name" value="MYOSIN HEAVY CHAIN-RELATED PROTEIN"/>
    <property type="match status" value="1"/>
</dbReference>
<feature type="coiled-coil region" evidence="2">
    <location>
        <begin position="595"/>
        <end position="699"/>
    </location>
</feature>
<dbReference type="GO" id="GO:0007131">
    <property type="term" value="P:reciprocal meiotic recombination"/>
    <property type="evidence" value="ECO:0007669"/>
    <property type="project" value="TreeGrafter"/>
</dbReference>
<sequence>MGLSAALRPYLPAMHYCHSSKLFPPKINLKQVRFAFNTTAEPRNRSVKIISSVLSSSESSVNGNGGNEPARILLERLFVQTHKLEEQMNRDSHFPEKHHLWSNLEVLESDLLAVLEALKKKEEDLQGAEEKVLLERSELNYAKHELERREKEITATSTKHEKLENELKHANLNLASQAKQIEDLKLQFNERDQEVASAKSALALKEDLLSKIINEFEKKCDEAATIDSELKYNVRLLDAANEVVKKQELELHVLKKTVQEKEQELESSLTLRKLEEEKLEAARANLEKLTIDWLLAQEELKKMSEEASKRMIETNETLQDFQRVKKLLADVRSEFISSQKSLASSRKKVKEQEAILEKQLSELEEHRKSINSYVCYLKNAQVEIESERVKFRAMEARNKELEHNLAIDKEHIEDLEDELRKKQSSLKHAIDENSFLNQELERRSTEFEEMRDRFLVKESEFVEVKLELQHLKSEQASLKLVLEERDLQLFDARKKFEELNQEVMELKALLSNKEHQLLQATSMLNDKEKHVQMMQDELNDSRMKVSEAEIMVEQIAGLTNKLVISVKDEYHNVLGHTDDLNLELMQQPTDDLLLREQLETELKLTKESLKMKEKEVLATQRARAIKDEELKRVLVRLDGKEKELKRLKEEIVEDANDLRKLYTLAQERIGEKSIGELAIEQLQLEAAQLEVEAATTALNKLVGLSGELLNKASLTFETDIDASIPQNAGLNVSETNDEHFKEVDKEVTRLSALTEQLLKEAGLVVRAN</sequence>
<dbReference type="AlphaFoldDB" id="A0AAV8SI71"/>
<name>A0AAV8SI71_9ROSI</name>
<gene>
    <name evidence="3" type="ORF">K2173_025879</name>
</gene>
<dbReference type="EMBL" id="JAIWQS010000011">
    <property type="protein sequence ID" value="KAJ8751709.1"/>
    <property type="molecule type" value="Genomic_DNA"/>
</dbReference>
<evidence type="ECO:0000256" key="2">
    <source>
        <dbReference type="SAM" id="Coils"/>
    </source>
</evidence>
<feature type="coiled-coil region" evidence="2">
    <location>
        <begin position="342"/>
        <end position="432"/>
    </location>
</feature>
<dbReference type="Proteomes" id="UP001159364">
    <property type="component" value="Linkage Group LG11"/>
</dbReference>
<protein>
    <submittedName>
        <fullName evidence="3">Uncharacterized protein</fullName>
    </submittedName>
</protein>